<evidence type="ECO:0000259" key="5">
    <source>
        <dbReference type="Pfam" id="PF04542"/>
    </source>
</evidence>
<dbReference type="NCBIfam" id="TIGR02937">
    <property type="entry name" value="sigma70-ECF"/>
    <property type="match status" value="1"/>
</dbReference>
<dbReference type="Gene3D" id="1.10.1740.10">
    <property type="match status" value="1"/>
</dbReference>
<dbReference type="GO" id="GO:0003677">
    <property type="term" value="F:DNA binding"/>
    <property type="evidence" value="ECO:0007669"/>
    <property type="project" value="InterPro"/>
</dbReference>
<evidence type="ECO:0000313" key="7">
    <source>
        <dbReference type="EMBL" id="SIO38058.1"/>
    </source>
</evidence>
<sequence>MLASGDQHAYKAIFEHYWDPVYSTALLLTKSPDLAEDIAQDIFTMVWEKRSGMGGVEKFEGFLFVAARNMIYTRLRKLASGDAYRQHILHFFREQDETWANGRAEFKELESTILEAIQQLPPQQQKAFKLSRFEGMRHEDIAVTMGVSRITIKSYIVQAIATLRKTLDNHPSGVLITYWIFFFLETWD</sequence>
<comment type="similarity">
    <text evidence="1">Belongs to the sigma-70 factor family. ECF subfamily.</text>
</comment>
<feature type="domain" description="RNA polymerase sigma factor 70 region 4 type 2" evidence="6">
    <location>
        <begin position="113"/>
        <end position="163"/>
    </location>
</feature>
<evidence type="ECO:0000256" key="4">
    <source>
        <dbReference type="ARBA" id="ARBA00023163"/>
    </source>
</evidence>
<dbReference type="InterPro" id="IPR036388">
    <property type="entry name" value="WH-like_DNA-bd_sf"/>
</dbReference>
<organism evidence="7 8">
    <name type="scientific">Chitinophaga niabensis</name>
    <dbReference type="NCBI Taxonomy" id="536979"/>
    <lineage>
        <taxon>Bacteria</taxon>
        <taxon>Pseudomonadati</taxon>
        <taxon>Bacteroidota</taxon>
        <taxon>Chitinophagia</taxon>
        <taxon>Chitinophagales</taxon>
        <taxon>Chitinophagaceae</taxon>
        <taxon>Chitinophaga</taxon>
    </lineage>
</organism>
<evidence type="ECO:0000256" key="1">
    <source>
        <dbReference type="ARBA" id="ARBA00010641"/>
    </source>
</evidence>
<dbReference type="GO" id="GO:0006352">
    <property type="term" value="P:DNA-templated transcription initiation"/>
    <property type="evidence" value="ECO:0007669"/>
    <property type="project" value="InterPro"/>
</dbReference>
<dbReference type="InterPro" id="IPR007627">
    <property type="entry name" value="RNA_pol_sigma70_r2"/>
</dbReference>
<dbReference type="InterPro" id="IPR039425">
    <property type="entry name" value="RNA_pol_sigma-70-like"/>
</dbReference>
<dbReference type="AlphaFoldDB" id="A0A1N6J0Z9"/>
<dbReference type="PANTHER" id="PTHR43133:SF46">
    <property type="entry name" value="RNA POLYMERASE SIGMA-70 FACTOR ECF SUBFAMILY"/>
    <property type="match status" value="1"/>
</dbReference>
<accession>A0A1N6J0Z9</accession>
<gene>
    <name evidence="7" type="ORF">SAMN04488055_3540</name>
</gene>
<evidence type="ECO:0000256" key="2">
    <source>
        <dbReference type="ARBA" id="ARBA00023015"/>
    </source>
</evidence>
<reference evidence="7 8" key="1">
    <citation type="submission" date="2016-11" db="EMBL/GenBank/DDBJ databases">
        <authorList>
            <person name="Jaros S."/>
            <person name="Januszkiewicz K."/>
            <person name="Wedrychowicz H."/>
        </authorList>
    </citation>
    <scope>NUCLEOTIDE SEQUENCE [LARGE SCALE GENOMIC DNA]</scope>
    <source>
        <strain evidence="7 8">DSM 24787</strain>
    </source>
</reference>
<evidence type="ECO:0000259" key="6">
    <source>
        <dbReference type="Pfam" id="PF08281"/>
    </source>
</evidence>
<dbReference type="PANTHER" id="PTHR43133">
    <property type="entry name" value="RNA POLYMERASE ECF-TYPE SIGMA FACTO"/>
    <property type="match status" value="1"/>
</dbReference>
<dbReference type="CDD" id="cd06171">
    <property type="entry name" value="Sigma70_r4"/>
    <property type="match status" value="1"/>
</dbReference>
<dbReference type="SUPFAM" id="SSF88659">
    <property type="entry name" value="Sigma3 and sigma4 domains of RNA polymerase sigma factors"/>
    <property type="match status" value="1"/>
</dbReference>
<proteinExistence type="inferred from homology"/>
<dbReference type="GO" id="GO:0016987">
    <property type="term" value="F:sigma factor activity"/>
    <property type="evidence" value="ECO:0007669"/>
    <property type="project" value="UniProtKB-KW"/>
</dbReference>
<dbReference type="Gene3D" id="1.10.10.10">
    <property type="entry name" value="Winged helix-like DNA-binding domain superfamily/Winged helix DNA-binding domain"/>
    <property type="match status" value="1"/>
</dbReference>
<keyword evidence="3" id="KW-0731">Sigma factor</keyword>
<dbReference type="InterPro" id="IPR013324">
    <property type="entry name" value="RNA_pol_sigma_r3/r4-like"/>
</dbReference>
<dbReference type="Pfam" id="PF04542">
    <property type="entry name" value="Sigma70_r2"/>
    <property type="match status" value="1"/>
</dbReference>
<dbReference type="InterPro" id="IPR014284">
    <property type="entry name" value="RNA_pol_sigma-70_dom"/>
</dbReference>
<dbReference type="STRING" id="536979.SAMN04488055_3540"/>
<evidence type="ECO:0000256" key="3">
    <source>
        <dbReference type="ARBA" id="ARBA00023082"/>
    </source>
</evidence>
<dbReference type="InterPro" id="IPR013249">
    <property type="entry name" value="RNA_pol_sigma70_r4_t2"/>
</dbReference>
<feature type="domain" description="RNA polymerase sigma-70 region 2" evidence="5">
    <location>
        <begin position="14"/>
        <end position="78"/>
    </location>
</feature>
<dbReference type="Pfam" id="PF08281">
    <property type="entry name" value="Sigma70_r4_2"/>
    <property type="match status" value="1"/>
</dbReference>
<keyword evidence="8" id="KW-1185">Reference proteome</keyword>
<dbReference type="EMBL" id="FSRA01000002">
    <property type="protein sequence ID" value="SIO38058.1"/>
    <property type="molecule type" value="Genomic_DNA"/>
</dbReference>
<evidence type="ECO:0000313" key="8">
    <source>
        <dbReference type="Proteomes" id="UP000185003"/>
    </source>
</evidence>
<keyword evidence="2" id="KW-0805">Transcription regulation</keyword>
<keyword evidence="4" id="KW-0804">Transcription</keyword>
<protein>
    <submittedName>
        <fullName evidence="7">RNA polymerase sigma-70 factor, ECF subfamily</fullName>
    </submittedName>
</protein>
<name>A0A1N6J0Z9_9BACT</name>
<dbReference type="Proteomes" id="UP000185003">
    <property type="component" value="Unassembled WGS sequence"/>
</dbReference>
<dbReference type="InterPro" id="IPR013325">
    <property type="entry name" value="RNA_pol_sigma_r2"/>
</dbReference>
<dbReference type="SUPFAM" id="SSF88946">
    <property type="entry name" value="Sigma2 domain of RNA polymerase sigma factors"/>
    <property type="match status" value="1"/>
</dbReference>